<name>A0ABZ1WHP3_9ACTN</name>
<accession>A0ABZ1WHP3</accession>
<keyword evidence="2" id="KW-1185">Reference proteome</keyword>
<dbReference type="Proteomes" id="UP001432014">
    <property type="component" value="Chromosome"/>
</dbReference>
<evidence type="ECO:0000313" key="1">
    <source>
        <dbReference type="EMBL" id="WUS60184.1"/>
    </source>
</evidence>
<reference evidence="1 2" key="1">
    <citation type="submission" date="2022-10" db="EMBL/GenBank/DDBJ databases">
        <title>The complete genomes of actinobacterial strains from the NBC collection.</title>
        <authorList>
            <person name="Joergensen T.S."/>
            <person name="Alvarez Arevalo M."/>
            <person name="Sterndorff E.B."/>
            <person name="Faurdal D."/>
            <person name="Vuksanovic O."/>
            <person name="Mourched A.-S."/>
            <person name="Charusanti P."/>
            <person name="Shaw S."/>
            <person name="Blin K."/>
            <person name="Weber T."/>
        </authorList>
    </citation>
    <scope>NUCLEOTIDE SEQUENCE [LARGE SCALE GENOMIC DNA]</scope>
    <source>
        <strain evidence="1 2">NBC_01247</strain>
    </source>
</reference>
<dbReference type="InterPro" id="IPR045647">
    <property type="entry name" value="DUF6401"/>
</dbReference>
<sequence>MIAFPDEAAGCPLTGIVASYTPRLAAFAAEPGFVAAVDQHAAEIRERLFAQGPELMPRPLRRAELTDYALGFLDALAEVGWDQPVGYDYAVDRLTAICWLVHQNGLLDA</sequence>
<proteinExistence type="predicted"/>
<gene>
    <name evidence="1" type="ORF">OG469_34655</name>
</gene>
<protein>
    <submittedName>
        <fullName evidence="1">DUF6401 family natural product biosynthesis protein</fullName>
    </submittedName>
</protein>
<dbReference type="RefSeq" id="WP_199881785.1">
    <property type="nucleotide sequence ID" value="NZ_CP108460.1"/>
</dbReference>
<organism evidence="1 2">
    <name type="scientific">Kitasatospora herbaricolor</name>
    <dbReference type="NCBI Taxonomy" id="68217"/>
    <lineage>
        <taxon>Bacteria</taxon>
        <taxon>Bacillati</taxon>
        <taxon>Actinomycetota</taxon>
        <taxon>Actinomycetes</taxon>
        <taxon>Kitasatosporales</taxon>
        <taxon>Streptomycetaceae</taxon>
        <taxon>Kitasatospora</taxon>
    </lineage>
</organism>
<evidence type="ECO:0000313" key="2">
    <source>
        <dbReference type="Proteomes" id="UP001432014"/>
    </source>
</evidence>
<dbReference type="EMBL" id="CP108482">
    <property type="protein sequence ID" value="WUS60184.1"/>
    <property type="molecule type" value="Genomic_DNA"/>
</dbReference>
<dbReference type="Pfam" id="PF19939">
    <property type="entry name" value="DUF6401"/>
    <property type="match status" value="1"/>
</dbReference>